<dbReference type="OrthoDB" id="482420at2"/>
<evidence type="ECO:0000313" key="4">
    <source>
        <dbReference type="Proteomes" id="UP000199400"/>
    </source>
</evidence>
<keyword evidence="4" id="KW-1185">Reference proteome</keyword>
<keyword evidence="1" id="KW-0732">Signal</keyword>
<dbReference type="Proteomes" id="UP000199400">
    <property type="component" value="Unassembled WGS sequence"/>
</dbReference>
<dbReference type="SUPFAM" id="SSF56524">
    <property type="entry name" value="Oxidoreductase molybdopterin-binding domain"/>
    <property type="match status" value="1"/>
</dbReference>
<organism evidence="3 4">
    <name type="scientific">Nannocystis exedens</name>
    <dbReference type="NCBI Taxonomy" id="54"/>
    <lineage>
        <taxon>Bacteria</taxon>
        <taxon>Pseudomonadati</taxon>
        <taxon>Myxococcota</taxon>
        <taxon>Polyangia</taxon>
        <taxon>Nannocystales</taxon>
        <taxon>Nannocystaceae</taxon>
        <taxon>Nannocystis</taxon>
    </lineage>
</organism>
<reference evidence="4" key="1">
    <citation type="submission" date="2016-10" db="EMBL/GenBank/DDBJ databases">
        <authorList>
            <person name="Varghese N."/>
            <person name="Submissions S."/>
        </authorList>
    </citation>
    <scope>NUCLEOTIDE SEQUENCE [LARGE SCALE GENOMIC DNA]</scope>
    <source>
        <strain evidence="4">ATCC 25963</strain>
    </source>
</reference>
<sequence length="142" mass="14222">MLARMLRPALALAAVLAASACSATPPAGALEVQTGSRSESLAAARLAELPQIEVAVGDKRYAGPRLREALLAAGVASGVDVEVIAADGYKQTVSAATVGRDDVIVALGLPPDEGPLRLIVPGSPGLSIRQVIAARAVPAAVP</sequence>
<gene>
    <name evidence="3" type="ORF">SAMN02745121_01671</name>
</gene>
<dbReference type="STRING" id="54.SAMN02745121_01671"/>
<protein>
    <submittedName>
        <fullName evidence="3">Oxidoreductase molybdopterin binding domain-containing protein</fullName>
    </submittedName>
</protein>
<evidence type="ECO:0000256" key="1">
    <source>
        <dbReference type="SAM" id="SignalP"/>
    </source>
</evidence>
<name>A0A1I1VI32_9BACT</name>
<feature type="chain" id="PRO_5011623796" evidence="1">
    <location>
        <begin position="24"/>
        <end position="142"/>
    </location>
</feature>
<feature type="domain" description="Oxidoreductase molybdopterin-binding" evidence="2">
    <location>
        <begin position="49"/>
        <end position="126"/>
    </location>
</feature>
<proteinExistence type="predicted"/>
<dbReference type="Gene3D" id="3.90.420.10">
    <property type="entry name" value="Oxidoreductase, molybdopterin-binding domain"/>
    <property type="match status" value="1"/>
</dbReference>
<dbReference type="PROSITE" id="PS51257">
    <property type="entry name" value="PROKAR_LIPOPROTEIN"/>
    <property type="match status" value="1"/>
</dbReference>
<feature type="signal peptide" evidence="1">
    <location>
        <begin position="1"/>
        <end position="23"/>
    </location>
</feature>
<evidence type="ECO:0000313" key="3">
    <source>
        <dbReference type="EMBL" id="SFD82697.1"/>
    </source>
</evidence>
<dbReference type="InterPro" id="IPR000572">
    <property type="entry name" value="OxRdtase_Mopterin-bd_dom"/>
</dbReference>
<evidence type="ECO:0000259" key="2">
    <source>
        <dbReference type="Pfam" id="PF00174"/>
    </source>
</evidence>
<dbReference type="EMBL" id="FOMX01000005">
    <property type="protein sequence ID" value="SFD82697.1"/>
    <property type="molecule type" value="Genomic_DNA"/>
</dbReference>
<dbReference type="Pfam" id="PF00174">
    <property type="entry name" value="Oxidored_molyb"/>
    <property type="match status" value="1"/>
</dbReference>
<dbReference type="AlphaFoldDB" id="A0A1I1VI32"/>
<dbReference type="InterPro" id="IPR036374">
    <property type="entry name" value="OxRdtase_Mopterin-bd_sf"/>
</dbReference>
<accession>A0A1I1VI32</accession>